<protein>
    <submittedName>
        <fullName evidence="1">Uncharacterized protein</fullName>
    </submittedName>
</protein>
<evidence type="ECO:0000313" key="1">
    <source>
        <dbReference type="EMBL" id="CAI3971060.1"/>
    </source>
</evidence>
<name>A0A9N6WV77_9VIRU</name>
<sequence length="86" mass="10238">MRFNFDENLSSILEDDKEIDEVSMIPTVLWRDIRNSYFLRCPAINHRAHIKEITKEIFPTRAANDIRWIAHILCWILDFVLGFESS</sequence>
<reference evidence="1" key="1">
    <citation type="submission" date="2022-10" db="EMBL/GenBank/DDBJ databases">
        <authorList>
            <person name="Meaden S."/>
        </authorList>
    </citation>
    <scope>NUCLEOTIDE SEQUENCE</scope>
</reference>
<organism evidence="1">
    <name type="scientific">Ochrobactrum phage ORM_20</name>
    <dbReference type="NCBI Taxonomy" id="2985243"/>
    <lineage>
        <taxon>Viruses</taxon>
    </lineage>
</organism>
<gene>
    <name evidence="1" type="ORF">ORM20_00006</name>
</gene>
<accession>A0A9N6WV77</accession>
<proteinExistence type="predicted"/>
<dbReference type="EMBL" id="OX359470">
    <property type="protein sequence ID" value="CAI3971060.1"/>
    <property type="molecule type" value="Genomic_DNA"/>
</dbReference>